<dbReference type="InterPro" id="IPR010987">
    <property type="entry name" value="Glutathione-S-Trfase_C-like"/>
</dbReference>
<dbReference type="SUPFAM" id="SSF47616">
    <property type="entry name" value="GST C-terminal domain-like"/>
    <property type="match status" value="1"/>
</dbReference>
<dbReference type="GO" id="GO:0006749">
    <property type="term" value="P:glutathione metabolic process"/>
    <property type="evidence" value="ECO:0007669"/>
    <property type="project" value="TreeGrafter"/>
</dbReference>
<feature type="domain" description="GST C-terminal" evidence="8">
    <location>
        <begin position="89"/>
        <end position="223"/>
    </location>
</feature>
<dbReference type="Gene3D" id="3.40.30.10">
    <property type="entry name" value="Glutaredoxin"/>
    <property type="match status" value="1"/>
</dbReference>
<keyword evidence="10" id="KW-1185">Reference proteome</keyword>
<dbReference type="FunFam" id="3.40.30.10:FF:000034">
    <property type="entry name" value="glutathione S-transferase 1"/>
    <property type="match status" value="1"/>
</dbReference>
<comment type="caution">
    <text evidence="9">The sequence shown here is derived from an EMBL/GenBank/DDBJ whole genome shotgun (WGS) entry which is preliminary data.</text>
</comment>
<name>A0A9J6BYK3_POLVA</name>
<evidence type="ECO:0000256" key="2">
    <source>
        <dbReference type="ARBA" id="ARBA00011738"/>
    </source>
</evidence>
<gene>
    <name evidence="9" type="ORF">PVAND_004879</name>
</gene>
<protein>
    <recommendedName>
        <fullName evidence="3">glutathione transferase</fullName>
        <ecNumber evidence="3">2.5.1.18</ecNumber>
    </recommendedName>
    <alternativeName>
        <fullName evidence="5">GST class-theta</fullName>
    </alternativeName>
</protein>
<dbReference type="EMBL" id="JADBJN010000002">
    <property type="protein sequence ID" value="KAG5674935.1"/>
    <property type="molecule type" value="Genomic_DNA"/>
</dbReference>
<dbReference type="GO" id="GO:0004364">
    <property type="term" value="F:glutathione transferase activity"/>
    <property type="evidence" value="ECO:0007669"/>
    <property type="project" value="UniProtKB-EC"/>
</dbReference>
<dbReference type="PANTHER" id="PTHR43969">
    <property type="entry name" value="GLUTATHIONE S TRANSFERASE D10, ISOFORM A-RELATED"/>
    <property type="match status" value="1"/>
</dbReference>
<dbReference type="InterPro" id="IPR040079">
    <property type="entry name" value="Glutathione_S-Trfase"/>
</dbReference>
<dbReference type="Pfam" id="PF02798">
    <property type="entry name" value="GST_N"/>
    <property type="match status" value="1"/>
</dbReference>
<evidence type="ECO:0000313" key="10">
    <source>
        <dbReference type="Proteomes" id="UP001107558"/>
    </source>
</evidence>
<dbReference type="AlphaFoldDB" id="A0A9J6BYK3"/>
<dbReference type="Gene3D" id="1.20.1050.10">
    <property type="match status" value="1"/>
</dbReference>
<evidence type="ECO:0000256" key="6">
    <source>
        <dbReference type="ARBA" id="ARBA00047960"/>
    </source>
</evidence>
<comment type="subunit">
    <text evidence="2">Homodimer.</text>
</comment>
<reference evidence="9" key="1">
    <citation type="submission" date="2021-03" db="EMBL/GenBank/DDBJ databases">
        <title>Chromosome level genome of the anhydrobiotic midge Polypedilum vanderplanki.</title>
        <authorList>
            <person name="Yoshida Y."/>
            <person name="Kikawada T."/>
            <person name="Gusev O."/>
        </authorList>
    </citation>
    <scope>NUCLEOTIDE SEQUENCE</scope>
    <source>
        <strain evidence="9">NIAS01</strain>
        <tissue evidence="9">Whole body or cell culture</tissue>
    </source>
</reference>
<dbReference type="SFLD" id="SFLDG01153">
    <property type="entry name" value="Main.4:_Theta-like"/>
    <property type="match status" value="1"/>
</dbReference>
<dbReference type="SFLD" id="SFLDS00019">
    <property type="entry name" value="Glutathione_Transferase_(cytos"/>
    <property type="match status" value="1"/>
</dbReference>
<dbReference type="SFLD" id="SFLDG00358">
    <property type="entry name" value="Main_(cytGST)"/>
    <property type="match status" value="1"/>
</dbReference>
<dbReference type="Pfam" id="PF00043">
    <property type="entry name" value="GST_C"/>
    <property type="match status" value="1"/>
</dbReference>
<dbReference type="InterPro" id="IPR036282">
    <property type="entry name" value="Glutathione-S-Trfase_C_sf"/>
</dbReference>
<evidence type="ECO:0000259" key="7">
    <source>
        <dbReference type="PROSITE" id="PS50404"/>
    </source>
</evidence>
<dbReference type="InterPro" id="IPR036249">
    <property type="entry name" value="Thioredoxin-like_sf"/>
</dbReference>
<evidence type="ECO:0000256" key="1">
    <source>
        <dbReference type="ARBA" id="ARBA00009899"/>
    </source>
</evidence>
<comment type="catalytic activity">
    <reaction evidence="6">
        <text>RX + glutathione = an S-substituted glutathione + a halide anion + H(+)</text>
        <dbReference type="Rhea" id="RHEA:16437"/>
        <dbReference type="ChEBI" id="CHEBI:15378"/>
        <dbReference type="ChEBI" id="CHEBI:16042"/>
        <dbReference type="ChEBI" id="CHEBI:17792"/>
        <dbReference type="ChEBI" id="CHEBI:57925"/>
        <dbReference type="ChEBI" id="CHEBI:90779"/>
        <dbReference type="EC" id="2.5.1.18"/>
    </reaction>
</comment>
<dbReference type="InterPro" id="IPR004046">
    <property type="entry name" value="GST_C"/>
</dbReference>
<proteinExistence type="inferred from homology"/>
<accession>A0A9J6BYK3</accession>
<dbReference type="EC" id="2.5.1.18" evidence="3"/>
<feature type="domain" description="GST N-terminal" evidence="7">
    <location>
        <begin position="2"/>
        <end position="83"/>
    </location>
</feature>
<comment type="similarity">
    <text evidence="1">Belongs to the GST superfamily. Theta family.</text>
</comment>
<dbReference type="FunFam" id="1.20.1050.10:FF:000007">
    <property type="entry name" value="Glutathione S-transferase 1-1"/>
    <property type="match status" value="1"/>
</dbReference>
<keyword evidence="4" id="KW-0808">Transferase</keyword>
<dbReference type="InterPro" id="IPR004045">
    <property type="entry name" value="Glutathione_S-Trfase_N"/>
</dbReference>
<dbReference type="SUPFAM" id="SSF52833">
    <property type="entry name" value="Thioredoxin-like"/>
    <property type="match status" value="1"/>
</dbReference>
<evidence type="ECO:0000256" key="3">
    <source>
        <dbReference type="ARBA" id="ARBA00012452"/>
    </source>
</evidence>
<evidence type="ECO:0000259" key="8">
    <source>
        <dbReference type="PROSITE" id="PS50405"/>
    </source>
</evidence>
<dbReference type="OrthoDB" id="2309723at2759"/>
<dbReference type="PANTHER" id="PTHR43969:SF3">
    <property type="entry name" value="GLUTATHIONE S TRANSFERASE E11, ISOFORM A-RELATED"/>
    <property type="match status" value="1"/>
</dbReference>
<dbReference type="Proteomes" id="UP001107558">
    <property type="component" value="Chromosome 2"/>
</dbReference>
<evidence type="ECO:0000256" key="5">
    <source>
        <dbReference type="ARBA" id="ARBA00041523"/>
    </source>
</evidence>
<dbReference type="PROSITE" id="PS50405">
    <property type="entry name" value="GST_CTER"/>
    <property type="match status" value="1"/>
</dbReference>
<evidence type="ECO:0000313" key="9">
    <source>
        <dbReference type="EMBL" id="KAG5674935.1"/>
    </source>
</evidence>
<dbReference type="PROSITE" id="PS50404">
    <property type="entry name" value="GST_NTER"/>
    <property type="match status" value="1"/>
</dbReference>
<sequence>MSKLSLYYSIISPPSRFALIVAKMLELDFEEKVVDLLSGKHLTEEYRQINPSQTVPALVDGDMKMFDSNAIAIYLVEKYAKDDSLYPKNLEQRARVNEQLFYIASYLFPRGLMVIKGGLSGTLTEIPQKSIDDFNRGYEVIESFLKNVEYLSGSSLTLSDLSLWSLMESGEQIVPIDENRFPNFAKWMKKMRHENKFSQLNKEGADLHISIFKQCLEKNRAKVNSN</sequence>
<evidence type="ECO:0000256" key="4">
    <source>
        <dbReference type="ARBA" id="ARBA00022679"/>
    </source>
</evidence>
<organism evidence="9 10">
    <name type="scientific">Polypedilum vanderplanki</name>
    <name type="common">Sleeping chironomid midge</name>
    <dbReference type="NCBI Taxonomy" id="319348"/>
    <lineage>
        <taxon>Eukaryota</taxon>
        <taxon>Metazoa</taxon>
        <taxon>Ecdysozoa</taxon>
        <taxon>Arthropoda</taxon>
        <taxon>Hexapoda</taxon>
        <taxon>Insecta</taxon>
        <taxon>Pterygota</taxon>
        <taxon>Neoptera</taxon>
        <taxon>Endopterygota</taxon>
        <taxon>Diptera</taxon>
        <taxon>Nematocera</taxon>
        <taxon>Chironomoidea</taxon>
        <taxon>Chironomidae</taxon>
        <taxon>Chironominae</taxon>
        <taxon>Polypedilum</taxon>
        <taxon>Polypedilum</taxon>
    </lineage>
</organism>